<dbReference type="Gene3D" id="3.40.50.720">
    <property type="entry name" value="NAD(P)-binding Rossmann-like Domain"/>
    <property type="match status" value="1"/>
</dbReference>
<dbReference type="OrthoDB" id="191139at2759"/>
<sequence>MARIFITGSSDGIGHNLAKSLISKGHTVTMHARNSSRAQETLSKTPGASNILIADLSSISQTKQLAAEANKLGVFDAVVHNASVGYGQGFKKTEDGIAQVFAVNVLAPYILTCLMERPKRLVYVSSGLHRGGDVTLVDVAWKERRWDGFQAYGDSKLMDLILALAVARHWPEVSSNAVSPGWVKTKMGGSSAPDSLQKADDMLSWLATGDQKETGSGKYYAAQGGREGAHPRAKEEGVQEELLRICEEISGVKFPK</sequence>
<comment type="caution">
    <text evidence="4">The sequence shown here is derived from an EMBL/GenBank/DDBJ whole genome shotgun (WGS) entry which is preliminary data.</text>
</comment>
<dbReference type="EMBL" id="JAFJYH010000076">
    <property type="protein sequence ID" value="KAG4420834.1"/>
    <property type="molecule type" value="Genomic_DNA"/>
</dbReference>
<keyword evidence="5" id="KW-1185">Reference proteome</keyword>
<evidence type="ECO:0000256" key="1">
    <source>
        <dbReference type="ARBA" id="ARBA00006484"/>
    </source>
</evidence>
<dbReference type="AlphaFoldDB" id="A0A8H7TJK4"/>
<dbReference type="Proteomes" id="UP000664132">
    <property type="component" value="Unassembled WGS sequence"/>
</dbReference>
<dbReference type="PRINTS" id="PR00081">
    <property type="entry name" value="GDHRDH"/>
</dbReference>
<name>A0A8H7TJK4_9HELO</name>
<proteinExistence type="inferred from homology"/>
<reference evidence="4" key="1">
    <citation type="submission" date="2021-02" db="EMBL/GenBank/DDBJ databases">
        <title>Genome sequence Cadophora malorum strain M34.</title>
        <authorList>
            <person name="Stefanovic E."/>
            <person name="Vu D."/>
            <person name="Scully C."/>
            <person name="Dijksterhuis J."/>
            <person name="Roader J."/>
            <person name="Houbraken J."/>
        </authorList>
    </citation>
    <scope>NUCLEOTIDE SEQUENCE</scope>
    <source>
        <strain evidence="4">M34</strain>
    </source>
</reference>
<evidence type="ECO:0000313" key="4">
    <source>
        <dbReference type="EMBL" id="KAG4420834.1"/>
    </source>
</evidence>
<evidence type="ECO:0000256" key="3">
    <source>
        <dbReference type="SAM" id="MobiDB-lite"/>
    </source>
</evidence>
<evidence type="ECO:0000313" key="5">
    <source>
        <dbReference type="Proteomes" id="UP000664132"/>
    </source>
</evidence>
<dbReference type="Pfam" id="PF00106">
    <property type="entry name" value="adh_short"/>
    <property type="match status" value="1"/>
</dbReference>
<dbReference type="SUPFAM" id="SSF51735">
    <property type="entry name" value="NAD(P)-binding Rossmann-fold domains"/>
    <property type="match status" value="1"/>
</dbReference>
<dbReference type="GO" id="GO:0016491">
    <property type="term" value="F:oxidoreductase activity"/>
    <property type="evidence" value="ECO:0007669"/>
    <property type="project" value="UniProtKB-KW"/>
</dbReference>
<gene>
    <name evidence="4" type="ORF">IFR04_006016</name>
</gene>
<dbReference type="PANTHER" id="PTHR24320:SF274">
    <property type="entry name" value="CHAIN DEHYDROGENASE, PUTATIVE (AFU_ORTHOLOGUE AFUA_4G00440)-RELATED"/>
    <property type="match status" value="1"/>
</dbReference>
<dbReference type="InterPro" id="IPR002347">
    <property type="entry name" value="SDR_fam"/>
</dbReference>
<dbReference type="PANTHER" id="PTHR24320">
    <property type="entry name" value="RETINOL DEHYDROGENASE"/>
    <property type="match status" value="1"/>
</dbReference>
<organism evidence="4 5">
    <name type="scientific">Cadophora malorum</name>
    <dbReference type="NCBI Taxonomy" id="108018"/>
    <lineage>
        <taxon>Eukaryota</taxon>
        <taxon>Fungi</taxon>
        <taxon>Dikarya</taxon>
        <taxon>Ascomycota</taxon>
        <taxon>Pezizomycotina</taxon>
        <taxon>Leotiomycetes</taxon>
        <taxon>Helotiales</taxon>
        <taxon>Ploettnerulaceae</taxon>
        <taxon>Cadophora</taxon>
    </lineage>
</organism>
<dbReference type="InterPro" id="IPR036291">
    <property type="entry name" value="NAD(P)-bd_dom_sf"/>
</dbReference>
<accession>A0A8H7TJK4</accession>
<comment type="similarity">
    <text evidence="1">Belongs to the short-chain dehydrogenases/reductases (SDR) family.</text>
</comment>
<feature type="region of interest" description="Disordered" evidence="3">
    <location>
        <begin position="212"/>
        <end position="235"/>
    </location>
</feature>
<evidence type="ECO:0008006" key="6">
    <source>
        <dbReference type="Google" id="ProtNLM"/>
    </source>
</evidence>
<protein>
    <recommendedName>
        <fullName evidence="6">NAD(P)-binding protein</fullName>
    </recommendedName>
</protein>
<keyword evidence="2" id="KW-0560">Oxidoreductase</keyword>
<evidence type="ECO:0000256" key="2">
    <source>
        <dbReference type="ARBA" id="ARBA00023002"/>
    </source>
</evidence>